<gene>
    <name evidence="2" type="primary">C2H2orf80</name>
</gene>
<evidence type="ECO:0000313" key="3">
    <source>
        <dbReference type="Proteomes" id="UP000009136"/>
    </source>
</evidence>
<reference evidence="2" key="3">
    <citation type="submission" date="2025-09" db="UniProtKB">
        <authorList>
            <consortium name="Ensembl"/>
        </authorList>
    </citation>
    <scope>IDENTIFICATION</scope>
    <source>
        <strain evidence="2">Hereford</strain>
    </source>
</reference>
<reference evidence="2" key="1">
    <citation type="submission" date="2018-03" db="EMBL/GenBank/DDBJ databases">
        <title>ARS-UCD1.2.</title>
        <authorList>
            <person name="Rosen B.D."/>
            <person name="Bickhart D.M."/>
            <person name="Koren S."/>
            <person name="Schnabel R.D."/>
            <person name="Hall R."/>
            <person name="Zimin A."/>
            <person name="Dreischer C."/>
            <person name="Schultheiss S."/>
            <person name="Schroeder S.G."/>
            <person name="Elsik C.G."/>
            <person name="Couldrey C."/>
            <person name="Liu G.E."/>
            <person name="Van Tassell C.P."/>
            <person name="Phillippy A.M."/>
            <person name="Smith T.P.L."/>
            <person name="Medrano J.F."/>
        </authorList>
    </citation>
    <scope>NUCLEOTIDE SEQUENCE [LARGE SCALE GENOMIC DNA]</scope>
    <source>
        <strain evidence="2">Hereford</strain>
    </source>
</reference>
<name>A0AAA9SDK4_BOVIN</name>
<organism evidence="2 3">
    <name type="scientific">Bos taurus</name>
    <name type="common">Bovine</name>
    <dbReference type="NCBI Taxonomy" id="9913"/>
    <lineage>
        <taxon>Eukaryota</taxon>
        <taxon>Metazoa</taxon>
        <taxon>Chordata</taxon>
        <taxon>Craniata</taxon>
        <taxon>Vertebrata</taxon>
        <taxon>Euteleostomi</taxon>
        <taxon>Mammalia</taxon>
        <taxon>Eutheria</taxon>
        <taxon>Laurasiatheria</taxon>
        <taxon>Artiodactyla</taxon>
        <taxon>Ruminantia</taxon>
        <taxon>Pecora</taxon>
        <taxon>Bovidae</taxon>
        <taxon>Bovinae</taxon>
        <taxon>Bos</taxon>
    </lineage>
</organism>
<dbReference type="PANTHER" id="PTHR36296:SF1">
    <property type="entry name" value="CHROMOSOME 2 OPEN READING FRAME 80"/>
    <property type="match status" value="1"/>
</dbReference>
<evidence type="ECO:0000256" key="1">
    <source>
        <dbReference type="SAM" id="MobiDB-lite"/>
    </source>
</evidence>
<proteinExistence type="predicted"/>
<dbReference type="PANTHER" id="PTHR36296">
    <property type="entry name" value="GAMMA-CRYSTALLIN A"/>
    <property type="match status" value="1"/>
</dbReference>
<dbReference type="Proteomes" id="UP000009136">
    <property type="component" value="Chromosome 2"/>
</dbReference>
<dbReference type="InterPro" id="IPR038776">
    <property type="entry name" value="C2orf80"/>
</dbReference>
<dbReference type="GeneTree" id="ENSGT00390000004840"/>
<feature type="region of interest" description="Disordered" evidence="1">
    <location>
        <begin position="185"/>
        <end position="206"/>
    </location>
</feature>
<dbReference type="Pfam" id="PF17718">
    <property type="entry name" value="DUF5563"/>
    <property type="match status" value="1"/>
</dbReference>
<dbReference type="AlphaFoldDB" id="A0AAA9SDK4"/>
<keyword evidence="3" id="KW-1185">Reference proteome</keyword>
<reference evidence="2" key="2">
    <citation type="submission" date="2025-08" db="UniProtKB">
        <authorList>
            <consortium name="Ensembl"/>
        </authorList>
    </citation>
    <scope>IDENTIFICATION</scope>
    <source>
        <strain evidence="2">Hereford</strain>
    </source>
</reference>
<feature type="compositionally biased region" description="Polar residues" evidence="1">
    <location>
        <begin position="189"/>
        <end position="198"/>
    </location>
</feature>
<evidence type="ECO:0000313" key="2">
    <source>
        <dbReference type="Ensembl" id="ENSBTAP00000080427.1"/>
    </source>
</evidence>
<accession>A0AAA9SDK4</accession>
<sequence length="221" mass="24694">MIRMNTDLVLSFLAHRRQVTYPGLPPVPCVHWTLCPGGPSPTEILFILQAQLCRSLFSESLGILPTHQAHYDLAINVALQWLDHSEDLTWLEWEKAKMSFRGRPIYPNHREREAMILSSYAGILMNSIPIEEVFKIYGAGSSSSSGAAKVPRAPPFRLSLHPFAMLTAPKAAEYASKQSVKLRRAAMNKNATSSSTRKANAMEWKSSKNLSLDTQLKDKVT</sequence>
<dbReference type="Ensembl" id="ENSBTAT00000126116.1">
    <property type="protein sequence ID" value="ENSBTAP00000080427.1"/>
    <property type="gene ID" value="ENSBTAG00000012888.8"/>
</dbReference>
<protein>
    <submittedName>
        <fullName evidence="2">Chromosome 2 C2orf80 homolog</fullName>
    </submittedName>
</protein>